<sequence length="197" mass="21588">MHVCLLAPPPVPSFFLLPFPRSDLPLTCHPWVVGDGIHLFIRHSASLEQRHLPCTLARRWSIHGEWDLQRCSGIASRVPLGSPSTYVSNQSYTTCLMLPPTTSPNRHGRWLLCYRCPAQPSPAPAPAPATAAPVTPAGPPKGKLRWGLATLSFALDMPENYNTRLSHLTRNLADKDDSGAADEAASVWAESLNRTRP</sequence>
<dbReference type="GeneID" id="85435361"/>
<feature type="region of interest" description="Disordered" evidence="1">
    <location>
        <begin position="175"/>
        <end position="197"/>
    </location>
</feature>
<dbReference type="RefSeq" id="XP_060407019.1">
    <property type="nucleotide sequence ID" value="XM_060551121.1"/>
</dbReference>
<protein>
    <submittedName>
        <fullName evidence="2">Uncharacterized protein</fullName>
    </submittedName>
</protein>
<comment type="caution">
    <text evidence="2">The sequence shown here is derived from an EMBL/GenBank/DDBJ whole genome shotgun (WGS) entry which is preliminary data.</text>
</comment>
<proteinExistence type="predicted"/>
<evidence type="ECO:0000313" key="3">
    <source>
        <dbReference type="Proteomes" id="UP001230504"/>
    </source>
</evidence>
<reference evidence="2" key="1">
    <citation type="submission" date="2021-06" db="EMBL/GenBank/DDBJ databases">
        <title>Comparative genomics, transcriptomics and evolutionary studies reveal genomic signatures of adaptation to plant cell wall in hemibiotrophic fungi.</title>
        <authorList>
            <consortium name="DOE Joint Genome Institute"/>
            <person name="Baroncelli R."/>
            <person name="Diaz J.F."/>
            <person name="Benocci T."/>
            <person name="Peng M."/>
            <person name="Battaglia E."/>
            <person name="Haridas S."/>
            <person name="Andreopoulos W."/>
            <person name="Labutti K."/>
            <person name="Pangilinan J."/>
            <person name="Floch G.L."/>
            <person name="Makela M.R."/>
            <person name="Henrissat B."/>
            <person name="Grigoriev I.V."/>
            <person name="Crouch J.A."/>
            <person name="De Vries R.P."/>
            <person name="Sukno S.A."/>
            <person name="Thon M.R."/>
        </authorList>
    </citation>
    <scope>NUCLEOTIDE SEQUENCE</scope>
    <source>
        <strain evidence="2">CBS 125086</strain>
    </source>
</reference>
<name>A0AAD8PJW5_9PEZI</name>
<dbReference type="Proteomes" id="UP001230504">
    <property type="component" value="Unassembled WGS sequence"/>
</dbReference>
<evidence type="ECO:0000256" key="1">
    <source>
        <dbReference type="SAM" id="MobiDB-lite"/>
    </source>
</evidence>
<accession>A0AAD8PJW5</accession>
<gene>
    <name evidence="2" type="ORF">LY79DRAFT_158397</name>
</gene>
<evidence type="ECO:0000313" key="2">
    <source>
        <dbReference type="EMBL" id="KAK1564200.1"/>
    </source>
</evidence>
<dbReference type="AlphaFoldDB" id="A0AAD8PJW5"/>
<keyword evidence="3" id="KW-1185">Reference proteome</keyword>
<organism evidence="2 3">
    <name type="scientific">Colletotrichum navitas</name>
    <dbReference type="NCBI Taxonomy" id="681940"/>
    <lineage>
        <taxon>Eukaryota</taxon>
        <taxon>Fungi</taxon>
        <taxon>Dikarya</taxon>
        <taxon>Ascomycota</taxon>
        <taxon>Pezizomycotina</taxon>
        <taxon>Sordariomycetes</taxon>
        <taxon>Hypocreomycetidae</taxon>
        <taxon>Glomerellales</taxon>
        <taxon>Glomerellaceae</taxon>
        <taxon>Colletotrichum</taxon>
        <taxon>Colletotrichum graminicola species complex</taxon>
    </lineage>
</organism>
<dbReference type="EMBL" id="JAHLJV010000201">
    <property type="protein sequence ID" value="KAK1564200.1"/>
    <property type="molecule type" value="Genomic_DNA"/>
</dbReference>